<organism evidence="1 2">
    <name type="scientific">Elysia crispata</name>
    <name type="common">lettuce slug</name>
    <dbReference type="NCBI Taxonomy" id="231223"/>
    <lineage>
        <taxon>Eukaryota</taxon>
        <taxon>Metazoa</taxon>
        <taxon>Spiralia</taxon>
        <taxon>Lophotrochozoa</taxon>
        <taxon>Mollusca</taxon>
        <taxon>Gastropoda</taxon>
        <taxon>Heterobranchia</taxon>
        <taxon>Euthyneura</taxon>
        <taxon>Panpulmonata</taxon>
        <taxon>Sacoglossa</taxon>
        <taxon>Placobranchoidea</taxon>
        <taxon>Plakobranchidae</taxon>
        <taxon>Elysia</taxon>
    </lineage>
</organism>
<dbReference type="AlphaFoldDB" id="A0AAE1BDI9"/>
<comment type="caution">
    <text evidence="1">The sequence shown here is derived from an EMBL/GenBank/DDBJ whole genome shotgun (WGS) entry which is preliminary data.</text>
</comment>
<dbReference type="Proteomes" id="UP001283361">
    <property type="component" value="Unassembled WGS sequence"/>
</dbReference>
<evidence type="ECO:0000313" key="1">
    <source>
        <dbReference type="EMBL" id="KAK3804157.1"/>
    </source>
</evidence>
<gene>
    <name evidence="1" type="ORF">RRG08_047625</name>
</gene>
<accession>A0AAE1BDI9</accession>
<protein>
    <submittedName>
        <fullName evidence="1">Uncharacterized protein</fullName>
    </submittedName>
</protein>
<proteinExistence type="predicted"/>
<dbReference type="EMBL" id="JAWDGP010000039">
    <property type="protein sequence ID" value="KAK3804157.1"/>
    <property type="molecule type" value="Genomic_DNA"/>
</dbReference>
<sequence>MAANSSAMMSDGENEDGDVIELVAQEDYDSERVAGSFPWMLLFDLATLWASLVSDKLESRPTGPQVKLCQVPVAVIILE</sequence>
<name>A0AAE1BDI9_9GAST</name>
<evidence type="ECO:0000313" key="2">
    <source>
        <dbReference type="Proteomes" id="UP001283361"/>
    </source>
</evidence>
<reference evidence="1" key="1">
    <citation type="journal article" date="2023" name="G3 (Bethesda)">
        <title>A reference genome for the long-term kleptoplast-retaining sea slug Elysia crispata morphotype clarki.</title>
        <authorList>
            <person name="Eastman K.E."/>
            <person name="Pendleton A.L."/>
            <person name="Shaikh M.A."/>
            <person name="Suttiyut T."/>
            <person name="Ogas R."/>
            <person name="Tomko P."/>
            <person name="Gavelis G."/>
            <person name="Widhalm J.R."/>
            <person name="Wisecaver J.H."/>
        </authorList>
    </citation>
    <scope>NUCLEOTIDE SEQUENCE</scope>
    <source>
        <strain evidence="1">ECLA1</strain>
    </source>
</reference>
<keyword evidence="2" id="KW-1185">Reference proteome</keyword>